<dbReference type="NCBIfam" id="NF033412">
    <property type="entry name" value="primase_PriX"/>
    <property type="match status" value="1"/>
</dbReference>
<dbReference type="STRING" id="1293036.GCA_001315825_01286"/>
<gene>
    <name evidence="2" type="primary">priX</name>
    <name evidence="2" type="ORF">DFR87_11285</name>
</gene>
<dbReference type="InterPro" id="IPR040865">
    <property type="entry name" value="PriX"/>
</dbReference>
<name>A0A2U9IW31_9CREN</name>
<dbReference type="OrthoDB" id="45285at2157"/>
<dbReference type="Pfam" id="PF18689">
    <property type="entry name" value="PriX"/>
    <property type="match status" value="1"/>
</dbReference>
<reference evidence="2" key="1">
    <citation type="submission" date="2018-05" db="EMBL/GenBank/DDBJ databases">
        <title>Complete Genome Sequences of Extremely Thermoacidophilic, Metal-Mobilizing Type-Strain Members of the Archaeal Family Sulfolobaceae: Acidianus brierleyi DSM-1651T, Acidianus sulfidivorans DSM-18786T, Metallosphaera hakonensis DSM-7519T, and Metallosphaera prunae DSM-10039T.</title>
        <authorList>
            <person name="Counts J.A."/>
            <person name="Kelly R.M."/>
        </authorList>
    </citation>
    <scope>NUCLEOTIDE SEQUENCE [LARGE SCALE GENOMIC DNA]</scope>
    <source>
        <strain evidence="2">HO1-1</strain>
    </source>
</reference>
<protein>
    <submittedName>
        <fullName evidence="2">DNA primase noncatalytic subunit PriX</fullName>
    </submittedName>
</protein>
<dbReference type="AlphaFoldDB" id="A0A2U9IW31"/>
<dbReference type="EMBL" id="CP029287">
    <property type="protein sequence ID" value="AWS00173.1"/>
    <property type="molecule type" value="Genomic_DNA"/>
</dbReference>
<feature type="domain" description="Primase X" evidence="1">
    <location>
        <begin position="57"/>
        <end position="149"/>
    </location>
</feature>
<dbReference type="Proteomes" id="UP000247586">
    <property type="component" value="Chromosome"/>
</dbReference>
<evidence type="ECO:0000313" key="3">
    <source>
        <dbReference type="Proteomes" id="UP000247586"/>
    </source>
</evidence>
<evidence type="ECO:0000313" key="2">
    <source>
        <dbReference type="EMBL" id="AWS00173.1"/>
    </source>
</evidence>
<dbReference type="KEGG" id="mhk:DFR87_11285"/>
<keyword evidence="3" id="KW-1185">Reference proteome</keyword>
<organism evidence="2 3">
    <name type="scientific">Metallosphaera hakonensis JCM 8857 = DSM 7519</name>
    <dbReference type="NCBI Taxonomy" id="1293036"/>
    <lineage>
        <taxon>Archaea</taxon>
        <taxon>Thermoproteota</taxon>
        <taxon>Thermoprotei</taxon>
        <taxon>Sulfolobales</taxon>
        <taxon>Sulfolobaceae</taxon>
        <taxon>Metallosphaera</taxon>
    </lineage>
</organism>
<dbReference type="GeneID" id="36835933"/>
<proteinExistence type="predicted"/>
<dbReference type="RefSeq" id="WP_054836531.1">
    <property type="nucleotide sequence ID" value="NZ_BBBA01000006.1"/>
</dbReference>
<accession>A0A2U9IW31</accession>
<sequence>MSSRESKFRVNLHYLDGMPAGHSEYQDGMSRVFNENGEFLFETDGIFPPRPRTTSLDWIDVVLDRGLSDGRKRFILYVASRYLVNVKGLPEDQAVEKLKEFYYKSGGKVYDTWIRSVLRGVKSKGLMPPSLKRLELKDRELYKAIKEVLERK</sequence>
<evidence type="ECO:0000259" key="1">
    <source>
        <dbReference type="Pfam" id="PF18689"/>
    </source>
</evidence>